<sequence>MEFHLVRAFSLFFLFAFLGTQERTLPAEPDQKFKTKFNYGRASTSSPPSLPAQPTKQILSASSSAATDSSGNVLMLIMTDYKAAAPSPPKSLPIHREILCKRWFMIMITMTHCGRIQTSTPISRSSCPMSPITSVSCDTGSECKGIIARPGASPPPAPKPETPTHPLSSINGVVMIPQKPPPNPYLASS</sequence>
<dbReference type="AlphaFoldDB" id="A0ABC8V1R3"/>
<evidence type="ECO:0000313" key="3">
    <source>
        <dbReference type="EMBL" id="CAK9186844.1"/>
    </source>
</evidence>
<feature type="signal peptide" evidence="2">
    <location>
        <begin position="1"/>
        <end position="26"/>
    </location>
</feature>
<organism evidence="3 5">
    <name type="scientific">Ilex paraguariensis</name>
    <name type="common">yerba mate</name>
    <dbReference type="NCBI Taxonomy" id="185542"/>
    <lineage>
        <taxon>Eukaryota</taxon>
        <taxon>Viridiplantae</taxon>
        <taxon>Streptophyta</taxon>
        <taxon>Embryophyta</taxon>
        <taxon>Tracheophyta</taxon>
        <taxon>Spermatophyta</taxon>
        <taxon>Magnoliopsida</taxon>
        <taxon>eudicotyledons</taxon>
        <taxon>Gunneridae</taxon>
        <taxon>Pentapetalae</taxon>
        <taxon>asterids</taxon>
        <taxon>campanulids</taxon>
        <taxon>Aquifoliales</taxon>
        <taxon>Aquifoliaceae</taxon>
        <taxon>Ilex</taxon>
    </lineage>
</organism>
<feature type="chain" id="PRO_5044721053" evidence="2">
    <location>
        <begin position="27"/>
        <end position="189"/>
    </location>
</feature>
<protein>
    <submittedName>
        <fullName evidence="3">Uncharacterized protein</fullName>
    </submittedName>
</protein>
<feature type="region of interest" description="Disordered" evidence="1">
    <location>
        <begin position="146"/>
        <end position="189"/>
    </location>
</feature>
<gene>
    <name evidence="3" type="ORF">ILEXP_LOCUS57348</name>
    <name evidence="4" type="ORF">ILEXP_LOCUS57349</name>
</gene>
<dbReference type="EMBL" id="CAUOFW020009724">
    <property type="protein sequence ID" value="CAK9186845.1"/>
    <property type="molecule type" value="Genomic_DNA"/>
</dbReference>
<evidence type="ECO:0000313" key="5">
    <source>
        <dbReference type="Proteomes" id="UP001642360"/>
    </source>
</evidence>
<feature type="region of interest" description="Disordered" evidence="1">
    <location>
        <begin position="38"/>
        <end position="64"/>
    </location>
</feature>
<feature type="compositionally biased region" description="Pro residues" evidence="1">
    <location>
        <begin position="152"/>
        <end position="163"/>
    </location>
</feature>
<keyword evidence="2" id="KW-0732">Signal</keyword>
<evidence type="ECO:0000256" key="1">
    <source>
        <dbReference type="SAM" id="MobiDB-lite"/>
    </source>
</evidence>
<dbReference type="EMBL" id="CAUOFW020009724">
    <property type="protein sequence ID" value="CAK9186844.1"/>
    <property type="molecule type" value="Genomic_DNA"/>
</dbReference>
<proteinExistence type="predicted"/>
<name>A0ABC8V1R3_9AQUA</name>
<evidence type="ECO:0000313" key="4">
    <source>
        <dbReference type="EMBL" id="CAK9186845.1"/>
    </source>
</evidence>
<comment type="caution">
    <text evidence="3">The sequence shown here is derived from an EMBL/GenBank/DDBJ whole genome shotgun (WGS) entry which is preliminary data.</text>
</comment>
<evidence type="ECO:0000256" key="2">
    <source>
        <dbReference type="SAM" id="SignalP"/>
    </source>
</evidence>
<reference evidence="3 5" key="1">
    <citation type="submission" date="2024-02" db="EMBL/GenBank/DDBJ databases">
        <authorList>
            <person name="Vignale AGUSTIN F."/>
            <person name="Sosa J E."/>
            <person name="Modenutti C."/>
        </authorList>
    </citation>
    <scope>NUCLEOTIDE SEQUENCE [LARGE SCALE GENOMIC DNA]</scope>
</reference>
<accession>A0ABC8V1R3</accession>
<keyword evidence="5" id="KW-1185">Reference proteome</keyword>
<feature type="compositionally biased region" description="Pro residues" evidence="1">
    <location>
        <begin position="178"/>
        <end position="189"/>
    </location>
</feature>
<feature type="compositionally biased region" description="Polar residues" evidence="1">
    <location>
        <begin position="41"/>
        <end position="59"/>
    </location>
</feature>
<dbReference type="Proteomes" id="UP001642360">
    <property type="component" value="Unassembled WGS sequence"/>
</dbReference>